<feature type="compositionally biased region" description="Polar residues" evidence="1">
    <location>
        <begin position="194"/>
        <end position="207"/>
    </location>
</feature>
<organism evidence="2 3">
    <name type="scientific">Filobasidium floriforme</name>
    <dbReference type="NCBI Taxonomy" id="5210"/>
    <lineage>
        <taxon>Eukaryota</taxon>
        <taxon>Fungi</taxon>
        <taxon>Dikarya</taxon>
        <taxon>Basidiomycota</taxon>
        <taxon>Agaricomycotina</taxon>
        <taxon>Tremellomycetes</taxon>
        <taxon>Filobasidiales</taxon>
        <taxon>Filobasidiaceae</taxon>
        <taxon>Filobasidium</taxon>
    </lineage>
</organism>
<evidence type="ECO:0000313" key="3">
    <source>
        <dbReference type="Proteomes" id="UP000812966"/>
    </source>
</evidence>
<feature type="compositionally biased region" description="Basic and acidic residues" evidence="1">
    <location>
        <begin position="127"/>
        <end position="142"/>
    </location>
</feature>
<name>A0A8K0JFZ3_9TREE</name>
<feature type="compositionally biased region" description="Polar residues" evidence="1">
    <location>
        <begin position="1"/>
        <end position="16"/>
    </location>
</feature>
<reference evidence="2" key="1">
    <citation type="submission" date="2020-04" db="EMBL/GenBank/DDBJ databases">
        <title>Analysis of mating type loci in Filobasidium floriforme.</title>
        <authorList>
            <person name="Nowrousian M."/>
        </authorList>
    </citation>
    <scope>NUCLEOTIDE SEQUENCE</scope>
    <source>
        <strain evidence="2">CBS 6242</strain>
    </source>
</reference>
<accession>A0A8K0JFZ3</accession>
<proteinExistence type="predicted"/>
<evidence type="ECO:0000256" key="1">
    <source>
        <dbReference type="SAM" id="MobiDB-lite"/>
    </source>
</evidence>
<evidence type="ECO:0000313" key="2">
    <source>
        <dbReference type="EMBL" id="KAG7527477.1"/>
    </source>
</evidence>
<dbReference type="EMBL" id="JABELV010000280">
    <property type="protein sequence ID" value="KAG7527477.1"/>
    <property type="molecule type" value="Genomic_DNA"/>
</dbReference>
<feature type="compositionally biased region" description="Low complexity" evidence="1">
    <location>
        <begin position="44"/>
        <end position="65"/>
    </location>
</feature>
<comment type="caution">
    <text evidence="2">The sequence shown here is derived from an EMBL/GenBank/DDBJ whole genome shotgun (WGS) entry which is preliminary data.</text>
</comment>
<feature type="compositionally biased region" description="Basic and acidic residues" evidence="1">
    <location>
        <begin position="96"/>
        <end position="113"/>
    </location>
</feature>
<feature type="compositionally biased region" description="Basic and acidic residues" evidence="1">
    <location>
        <begin position="297"/>
        <end position="311"/>
    </location>
</feature>
<keyword evidence="3" id="KW-1185">Reference proteome</keyword>
<dbReference type="AlphaFoldDB" id="A0A8K0JFZ3"/>
<protein>
    <submittedName>
        <fullName evidence="2">Uncharacterized protein</fullName>
    </submittedName>
</protein>
<gene>
    <name evidence="2" type="ORF">FFLO_06892</name>
</gene>
<sequence>MSTASPSASNGTSSFHSRPHSPAYHHSRQNNTPHQHRHQHHQNHLQNHVAPKHSSTSSSISPPAHAHAHHRPSGPNKRSIASSSGLVASTKIKGMKSPEKRERERDRKRERQVGHNQQDLGLGRDTVPVDEHVGSRADKVGGMEECDGSSGVEASVRDQAGGSGSGSGWEIGKEDYRSGWSSSVGHGCLPPTPTSATKFGSSGSTDPQLLPETPTRTPRGLSRDPVSSAILPQTPTSPVRVITGAPSTSPRSLGYSFPTFKSSLSPPIIQDQHTGRGEAGAEQEHEGRASLWLNKSEGGKKRDHREVELGSREGSPVGDVENEQPQRDRGERTTASWPKANGVDQGALPSTSRPRSDLGPTLAEHTPHHGFQGSKSDSHIPAPPNAAPERPRSIPSQPPSVPAVQMQNHPPHPRRMYAYNATSAEEEARRAILVDACEGLSSLCSQWHGSEYNKLKFGEKVLSLDDRRSAACPIDHDGSGDVRERDLCCRRRFWERQSGFFDW</sequence>
<feature type="compositionally biased region" description="Basic residues" evidence="1">
    <location>
        <begin position="17"/>
        <end position="43"/>
    </location>
</feature>
<dbReference type="Proteomes" id="UP000812966">
    <property type="component" value="Unassembled WGS sequence"/>
</dbReference>
<feature type="region of interest" description="Disordered" evidence="1">
    <location>
        <begin position="1"/>
        <end position="415"/>
    </location>
</feature>